<feature type="region of interest" description="Disordered" evidence="2">
    <location>
        <begin position="1"/>
        <end position="33"/>
    </location>
</feature>
<dbReference type="Pfam" id="PF11807">
    <property type="entry name" value="UstYa"/>
    <property type="match status" value="1"/>
</dbReference>
<accession>A0A1L7X2K4</accession>
<dbReference type="InterPro" id="IPR021765">
    <property type="entry name" value="UstYa-like"/>
</dbReference>
<dbReference type="GO" id="GO:0043386">
    <property type="term" value="P:mycotoxin biosynthetic process"/>
    <property type="evidence" value="ECO:0007669"/>
    <property type="project" value="InterPro"/>
</dbReference>
<dbReference type="EMBL" id="FJOG01000013">
    <property type="protein sequence ID" value="CZR59250.1"/>
    <property type="molecule type" value="Genomic_DNA"/>
</dbReference>
<keyword evidence="3" id="KW-1133">Transmembrane helix</keyword>
<sequence>MSYNPFQGKTENDSQREEDYDHLLPQEESLSRKPPRSIPRWVFIAGSPVICLFLIGFGAWIGSHSSYNFNAKCLEHVQNWSPIQRDVNNNYHEVLFNGSFMKQNVFRQEACPEVDAAWDSLGINYRGIRLPVEDAKRTGLSPSQESGTQDADDAEEQKYQNFWDFEKRCKGEEVVPGDFLMPPRNRDDVLDEIP</sequence>
<evidence type="ECO:0000313" key="4">
    <source>
        <dbReference type="EMBL" id="CZR59250.1"/>
    </source>
</evidence>
<feature type="compositionally biased region" description="Basic and acidic residues" evidence="2">
    <location>
        <begin position="10"/>
        <end position="31"/>
    </location>
</feature>
<feature type="region of interest" description="Disordered" evidence="2">
    <location>
        <begin position="136"/>
        <end position="157"/>
    </location>
</feature>
<keyword evidence="5" id="KW-1185">Reference proteome</keyword>
<dbReference type="OrthoDB" id="3687641at2759"/>
<dbReference type="STRING" id="576137.A0A1L7X2K4"/>
<evidence type="ECO:0000256" key="1">
    <source>
        <dbReference type="ARBA" id="ARBA00035112"/>
    </source>
</evidence>
<proteinExistence type="inferred from homology"/>
<name>A0A1L7X2K4_9HELO</name>
<reference evidence="4 5" key="1">
    <citation type="submission" date="2016-03" db="EMBL/GenBank/DDBJ databases">
        <authorList>
            <person name="Ploux O."/>
        </authorList>
    </citation>
    <scope>NUCLEOTIDE SEQUENCE [LARGE SCALE GENOMIC DNA]</scope>
    <source>
        <strain evidence="4 5">UAMH 11012</strain>
    </source>
</reference>
<keyword evidence="3" id="KW-0812">Transmembrane</keyword>
<evidence type="ECO:0000256" key="2">
    <source>
        <dbReference type="SAM" id="MobiDB-lite"/>
    </source>
</evidence>
<gene>
    <name evidence="4" type="ORF">PAC_09142</name>
</gene>
<keyword evidence="3" id="KW-0472">Membrane</keyword>
<dbReference type="AlphaFoldDB" id="A0A1L7X2K4"/>
<organism evidence="4 5">
    <name type="scientific">Phialocephala subalpina</name>
    <dbReference type="NCBI Taxonomy" id="576137"/>
    <lineage>
        <taxon>Eukaryota</taxon>
        <taxon>Fungi</taxon>
        <taxon>Dikarya</taxon>
        <taxon>Ascomycota</taxon>
        <taxon>Pezizomycotina</taxon>
        <taxon>Leotiomycetes</taxon>
        <taxon>Helotiales</taxon>
        <taxon>Mollisiaceae</taxon>
        <taxon>Phialocephala</taxon>
        <taxon>Phialocephala fortinii species complex</taxon>
    </lineage>
</organism>
<feature type="transmembrane region" description="Helical" evidence="3">
    <location>
        <begin position="41"/>
        <end position="62"/>
    </location>
</feature>
<comment type="similarity">
    <text evidence="1">Belongs to the ustYa family.</text>
</comment>
<evidence type="ECO:0000256" key="3">
    <source>
        <dbReference type="SAM" id="Phobius"/>
    </source>
</evidence>
<evidence type="ECO:0000313" key="5">
    <source>
        <dbReference type="Proteomes" id="UP000184330"/>
    </source>
</evidence>
<dbReference type="Proteomes" id="UP000184330">
    <property type="component" value="Unassembled WGS sequence"/>
</dbReference>
<protein>
    <submittedName>
        <fullName evidence="4">Uncharacterized protein</fullName>
    </submittedName>
</protein>
<feature type="compositionally biased region" description="Polar residues" evidence="2">
    <location>
        <begin position="140"/>
        <end position="149"/>
    </location>
</feature>